<evidence type="ECO:0000313" key="1">
    <source>
        <dbReference type="EMBL" id="EKR53144.1"/>
    </source>
</evidence>
<reference evidence="1 2" key="1">
    <citation type="submission" date="2012-10" db="EMBL/GenBank/DDBJ databases">
        <authorList>
            <person name="Harkins D.M."/>
            <person name="Durkin A.S."/>
            <person name="Brinkac L.M."/>
            <person name="Haft D.H."/>
            <person name="Selengut J.D."/>
            <person name="Sanka R."/>
            <person name="DePew J."/>
            <person name="Purushe J."/>
            <person name="Chanthongthip A."/>
            <person name="Lattana O."/>
            <person name="Phetsouvanh R."/>
            <person name="Newton P.N."/>
            <person name="Vinetz J.M."/>
            <person name="Sutton G.G."/>
            <person name="Nierman W.C."/>
            <person name="Fouts D.E."/>
        </authorList>
    </citation>
    <scope>NUCLEOTIDE SEQUENCE [LARGE SCALE GENOMIC DNA]</scope>
    <source>
        <strain evidence="1 2">UI 12758</strain>
    </source>
</reference>
<organism evidence="1 2">
    <name type="scientific">Leptospira interrogans str. UI 12758</name>
    <dbReference type="NCBI Taxonomy" id="1049938"/>
    <lineage>
        <taxon>Bacteria</taxon>
        <taxon>Pseudomonadati</taxon>
        <taxon>Spirochaetota</taxon>
        <taxon>Spirochaetia</taxon>
        <taxon>Leptospirales</taxon>
        <taxon>Leptospiraceae</taxon>
        <taxon>Leptospira</taxon>
    </lineage>
</organism>
<evidence type="ECO:0000313" key="2">
    <source>
        <dbReference type="Proteomes" id="UP000001340"/>
    </source>
</evidence>
<protein>
    <submittedName>
        <fullName evidence="1">Uncharacterized protein</fullName>
    </submittedName>
</protein>
<proteinExistence type="predicted"/>
<dbReference type="Proteomes" id="UP000001340">
    <property type="component" value="Unassembled WGS sequence"/>
</dbReference>
<comment type="caution">
    <text evidence="1">The sequence shown here is derived from an EMBL/GenBank/DDBJ whole genome shotgun (WGS) entry which is preliminary data.</text>
</comment>
<gene>
    <name evidence="1" type="ORF">LEP1GSC105_1601</name>
</gene>
<sequence>MKKIDIEDTVLGFYRVPIFKNHSILDFYRSFHFLIRNQFRRINDQCRL</sequence>
<accession>A0A0E2DBV5</accession>
<dbReference type="EMBL" id="AHNR02000068">
    <property type="protein sequence ID" value="EKR53144.1"/>
    <property type="molecule type" value="Genomic_DNA"/>
</dbReference>
<dbReference type="AlphaFoldDB" id="A0A0E2DBV5"/>
<name>A0A0E2DBV5_LEPIR</name>